<gene>
    <name evidence="2" type="ORF">PPENT_87.1.T0110067</name>
</gene>
<name>A0A8S1SP43_9CILI</name>
<dbReference type="EMBL" id="CAJJDO010000011">
    <property type="protein sequence ID" value="CAD8142293.1"/>
    <property type="molecule type" value="Genomic_DNA"/>
</dbReference>
<evidence type="ECO:0000313" key="2">
    <source>
        <dbReference type="EMBL" id="CAD8142293.1"/>
    </source>
</evidence>
<evidence type="ECO:0000313" key="3">
    <source>
        <dbReference type="Proteomes" id="UP000689195"/>
    </source>
</evidence>
<dbReference type="Proteomes" id="UP000689195">
    <property type="component" value="Unassembled WGS sequence"/>
</dbReference>
<keyword evidence="3" id="KW-1185">Reference proteome</keyword>
<organism evidence="2 3">
    <name type="scientific">Paramecium pentaurelia</name>
    <dbReference type="NCBI Taxonomy" id="43138"/>
    <lineage>
        <taxon>Eukaryota</taxon>
        <taxon>Sar</taxon>
        <taxon>Alveolata</taxon>
        <taxon>Ciliophora</taxon>
        <taxon>Intramacronucleata</taxon>
        <taxon>Oligohymenophorea</taxon>
        <taxon>Peniculida</taxon>
        <taxon>Parameciidae</taxon>
        <taxon>Paramecium</taxon>
    </lineage>
</organism>
<feature type="transmembrane region" description="Helical" evidence="1">
    <location>
        <begin position="88"/>
        <end position="110"/>
    </location>
</feature>
<evidence type="ECO:0000256" key="1">
    <source>
        <dbReference type="SAM" id="Phobius"/>
    </source>
</evidence>
<proteinExistence type="predicted"/>
<reference evidence="2" key="1">
    <citation type="submission" date="2021-01" db="EMBL/GenBank/DDBJ databases">
        <authorList>
            <consortium name="Genoscope - CEA"/>
            <person name="William W."/>
        </authorList>
    </citation>
    <scope>NUCLEOTIDE SEQUENCE</scope>
</reference>
<evidence type="ECO:0008006" key="4">
    <source>
        <dbReference type="Google" id="ProtNLM"/>
    </source>
</evidence>
<comment type="caution">
    <text evidence="2">The sequence shown here is derived from an EMBL/GenBank/DDBJ whole genome shotgun (WGS) entry which is preliminary data.</text>
</comment>
<protein>
    <recommendedName>
        <fullName evidence="4">Transmembrane protein</fullName>
    </recommendedName>
</protein>
<keyword evidence="1" id="KW-0472">Membrane</keyword>
<keyword evidence="1" id="KW-0812">Transmembrane</keyword>
<keyword evidence="1" id="KW-1133">Transmembrane helix</keyword>
<accession>A0A8S1SP43</accession>
<sequence>MNQHNSIMDQHFLSQQYESFNQINKDNIYNDVNKIIELYKSHNELKKIKQHQNLLLQKLMYSLLTKANTKKYKQSQSIIKYWTKKDNIISYFYQIKIFAIIIIVLFISSIQKSNHSIQNKAFLKSKLNIQLRIFHLQRQEQSQHQHFYSLTKNVQINQNNQKSLLYEDINSLDLIKIQQLTHLQLAIKFLLKECNNLVEIFQSKDIEIQYNDLKYQLEQMLISIHKKSLKLINQLQSNLNAQQLQNCLDELNSINVDITQNEQNILDNMQIKPFKYIMRKYEDKLSGYLKIIKSNEVNQQKQFIDDRLKQLTKIKTTLINYFNNQNKQNSLFQSQQLSSRRNYKNNNVYISSENKEMFQIQYYDLIYSQQLKMNKHILLKSPNFQN</sequence>
<dbReference type="AlphaFoldDB" id="A0A8S1SP43"/>